<keyword evidence="1" id="KW-0812">Transmembrane</keyword>
<proteinExistence type="predicted"/>
<reference evidence="2 3" key="1">
    <citation type="journal article" date="2017" name="Nat. Microbiol.">
        <title>Natural product diversity associated with the nematode symbionts Photorhabdus and Xenorhabdus.</title>
        <authorList>
            <person name="Tobias N.J."/>
            <person name="Wolff H."/>
            <person name="Djahanschiri B."/>
            <person name="Grundmann F."/>
            <person name="Kronenwerth M."/>
            <person name="Shi Y.M."/>
            <person name="Simonyi S."/>
            <person name="Grun P."/>
            <person name="Shapiro-Ilan D."/>
            <person name="Pidot S.J."/>
            <person name="Stinear T.P."/>
            <person name="Ebersberger I."/>
            <person name="Bode H.B."/>
        </authorList>
    </citation>
    <scope>NUCLEOTIDE SEQUENCE [LARGE SCALE GENOMIC DNA]</scope>
    <source>
        <strain evidence="2 3">DSM 17902</strain>
    </source>
</reference>
<sequence>MMNIKNIFLINSNMMPKNSIFGVIDMYLRAISYLRLVLFFA</sequence>
<evidence type="ECO:0000256" key="1">
    <source>
        <dbReference type="SAM" id="Phobius"/>
    </source>
</evidence>
<accession>A0A2D0JNC2</accession>
<dbReference type="EMBL" id="NITZ01000015">
    <property type="protein sequence ID" value="PHM47830.1"/>
    <property type="molecule type" value="Genomic_DNA"/>
</dbReference>
<dbReference type="AlphaFoldDB" id="A0A2D0JNC2"/>
<evidence type="ECO:0000313" key="2">
    <source>
        <dbReference type="EMBL" id="PHM47830.1"/>
    </source>
</evidence>
<keyword evidence="1" id="KW-1133">Transmembrane helix</keyword>
<comment type="caution">
    <text evidence="2">The sequence shown here is derived from an EMBL/GenBank/DDBJ whole genome shotgun (WGS) entry which is preliminary data.</text>
</comment>
<keyword evidence="1" id="KW-0472">Membrane</keyword>
<protein>
    <submittedName>
        <fullName evidence="2">Uncharacterized protein</fullName>
    </submittedName>
</protein>
<evidence type="ECO:0000313" key="3">
    <source>
        <dbReference type="Proteomes" id="UP000221980"/>
    </source>
</evidence>
<name>A0A2D0JNC2_9GAMM</name>
<feature type="transmembrane region" description="Helical" evidence="1">
    <location>
        <begin position="20"/>
        <end position="40"/>
    </location>
</feature>
<gene>
    <name evidence="2" type="ORF">Xmir_02913</name>
</gene>
<keyword evidence="3" id="KW-1185">Reference proteome</keyword>
<organism evidence="2 3">
    <name type="scientific">Xenorhabdus miraniensis</name>
    <dbReference type="NCBI Taxonomy" id="351674"/>
    <lineage>
        <taxon>Bacteria</taxon>
        <taxon>Pseudomonadati</taxon>
        <taxon>Pseudomonadota</taxon>
        <taxon>Gammaproteobacteria</taxon>
        <taxon>Enterobacterales</taxon>
        <taxon>Morganellaceae</taxon>
        <taxon>Xenorhabdus</taxon>
    </lineage>
</organism>
<dbReference type="Proteomes" id="UP000221980">
    <property type="component" value="Unassembled WGS sequence"/>
</dbReference>